<accession>C9Y9F0</accession>
<feature type="transmembrane region" description="Helical" evidence="1">
    <location>
        <begin position="166"/>
        <end position="186"/>
    </location>
</feature>
<feature type="transmembrane region" description="Helical" evidence="1">
    <location>
        <begin position="30"/>
        <end position="53"/>
    </location>
</feature>
<proteinExistence type="predicted"/>
<evidence type="ECO:0000256" key="1">
    <source>
        <dbReference type="SAM" id="Phobius"/>
    </source>
</evidence>
<reference evidence="2" key="1">
    <citation type="journal article" date="2010" name="Nature">
        <title>The dynamic genome of Hydra.</title>
        <authorList>
            <person name="Chapman J.A."/>
            <person name="Kirkness E.F."/>
            <person name="Simakov O."/>
            <person name="Hampson S.E."/>
            <person name="Mitros T."/>
            <person name="Weinmaier T."/>
            <person name="Rattei T."/>
            <person name="Balasubramanian P.G."/>
            <person name="Borman J."/>
            <person name="Busam D."/>
            <person name="Disbennett K."/>
            <person name="Pfannkoch C."/>
            <person name="Sumin N."/>
            <person name="Sutton G."/>
            <person name="Viswanathan L."/>
            <person name="Walenz B."/>
            <person name="Goodstein D.M."/>
            <person name="Hellsten U."/>
            <person name="Kawashima T."/>
            <person name="Prochnik S.E."/>
            <person name="Putnam N.H."/>
            <person name="Shu S."/>
            <person name="Blumberg B."/>
            <person name="Dana C.E."/>
            <person name="Gee L."/>
            <person name="Kibler D.F."/>
            <person name="Law L."/>
            <person name="Lindgens D."/>
            <person name="Martinez D.E."/>
            <person name="Peng J."/>
            <person name="Wigge P.A."/>
            <person name="Bertulat B."/>
            <person name="Guder C."/>
            <person name="Nakamura Y."/>
            <person name="Ozbek S."/>
            <person name="Watanabe H."/>
            <person name="Khalturin K."/>
            <person name="Hemmrich G."/>
            <person name="Franke A."/>
            <person name="Augustin R."/>
            <person name="Fraune S."/>
            <person name="Hayakawa E."/>
            <person name="Hayakawa S."/>
            <person name="Hirose M."/>
            <person name="Hwang J."/>
            <person name="Ikeo K."/>
            <person name="Nishimiya-Fujisawa C."/>
            <person name="Ogura A."/>
            <person name="Takahashi T."/>
            <person name="Steinmetz P.R."/>
            <person name="Zhang X."/>
            <person name="Aufschnaiter R."/>
            <person name="Eder M.K."/>
            <person name="Gorny A.K."/>
            <person name="Salvenmoser W."/>
            <person name="Heimberg A.M."/>
            <person name="Wheeler B.M."/>
            <person name="Peterson K.J."/>
            <person name="Boettger A."/>
            <person name="Tischler P."/>
            <person name="Wolf A."/>
            <person name="Gojobori T."/>
            <person name="Remington K.A."/>
            <person name="Strausberg R.L."/>
            <person name="Venter J."/>
            <person name="Technau U."/>
            <person name="Hobmayer B."/>
            <person name="Bosch T.C."/>
            <person name="Holstein T.W."/>
            <person name="Fujisawa T."/>
            <person name="Bode H.R."/>
            <person name="David C.N."/>
            <person name="Rokhsar D.S."/>
            <person name="Steele R.E."/>
        </authorList>
    </citation>
    <scope>NUCLEOTIDE SEQUENCE</scope>
</reference>
<gene>
    <name evidence="2" type="ORF">Csp_A07510</name>
</gene>
<organism evidence="2">
    <name type="scientific">Curvibacter symbiont subsp. Hydra magnipapillata</name>
    <dbReference type="NCBI Taxonomy" id="667019"/>
    <lineage>
        <taxon>Bacteria</taxon>
        <taxon>Pseudomonadati</taxon>
        <taxon>Pseudomonadota</taxon>
        <taxon>Betaproteobacteria</taxon>
        <taxon>Burkholderiales</taxon>
        <taxon>Comamonadaceae</taxon>
        <taxon>Curvibacter</taxon>
    </lineage>
</organism>
<evidence type="ECO:0000313" key="2">
    <source>
        <dbReference type="EMBL" id="CBA28498.1"/>
    </source>
</evidence>
<keyword evidence="1" id="KW-1133">Transmembrane helix</keyword>
<keyword evidence="1" id="KW-0472">Membrane</keyword>
<keyword evidence="1" id="KW-0812">Transmembrane</keyword>
<name>C9Y9F0_CURXX</name>
<dbReference type="AlphaFoldDB" id="C9Y9F0"/>
<sequence>MTRHIRVTRYHAILRVQQQLETKSFPRLQMALLVALTGAGGWLCSALLLHAGIHRMALRYPLAVVAAYGFFMLLLWLWLRTDSRDYIDLPSPNWNGSGSSRHCADTTDLATTPFKSGGGGDYAGGGASARLDGPAFDSPALSTTETPNLFSGLSDAAGSVSDADEIAIPLIAIVMAVGMALASLYVIYIAPVLFSELMFDGVLSYTLYRRLRTSDSPHWVQTAMRHTVVPFAVTALLLALVGGGLGLYAPGAHSLGQALEQHAAH</sequence>
<feature type="transmembrane region" description="Helical" evidence="1">
    <location>
        <begin position="59"/>
        <end position="79"/>
    </location>
</feature>
<dbReference type="EMBL" id="FN543104">
    <property type="protein sequence ID" value="CBA28498.1"/>
    <property type="molecule type" value="Genomic_DNA"/>
</dbReference>
<feature type="transmembrane region" description="Helical" evidence="1">
    <location>
        <begin position="228"/>
        <end position="249"/>
    </location>
</feature>
<protein>
    <submittedName>
        <fullName evidence="2">Uncharacterized protein</fullName>
    </submittedName>
</protein>